<dbReference type="Proteomes" id="UP000234473">
    <property type="component" value="Unassembled WGS sequence"/>
</dbReference>
<evidence type="ECO:0000313" key="1">
    <source>
        <dbReference type="EMBL" id="PLP34924.1"/>
    </source>
</evidence>
<accession>A0A2N5A2V8</accession>
<sequence length="59" mass="7085">LHILMHMNIGYIINIECGGWALIQKKLKKKKLEREHIFSKKIIILREIFTIKCMELYSL</sequence>
<comment type="caution">
    <text evidence="1">The sequence shown here is derived from an EMBL/GenBank/DDBJ whole genome shotgun (WGS) entry which is preliminary data.</text>
</comment>
<protein>
    <submittedName>
        <fullName evidence="1">Uncharacterized protein</fullName>
    </submittedName>
</protein>
<reference evidence="1 2" key="1">
    <citation type="submission" date="2017-11" db="EMBL/GenBank/DDBJ databases">
        <authorList>
            <person name="Han C.G."/>
        </authorList>
    </citation>
    <scope>NUCLEOTIDE SEQUENCE [LARGE SCALE GENOMIC DNA]</scope>
    <source>
        <strain evidence="1 2">A5</strain>
    </source>
</reference>
<dbReference type="AlphaFoldDB" id="A0A2N5A2V8"/>
<feature type="non-terminal residue" evidence="1">
    <location>
        <position position="1"/>
    </location>
</feature>
<reference evidence="1 2" key="2">
    <citation type="submission" date="2018-01" db="EMBL/GenBank/DDBJ databases">
        <title>Genomic study of Klebsiella pneumoniae.</title>
        <authorList>
            <person name="Yang Y."/>
            <person name="Bicalho R."/>
        </authorList>
    </citation>
    <scope>NUCLEOTIDE SEQUENCE [LARGE SCALE GENOMIC DNA]</scope>
    <source>
        <strain evidence="1 2">A5</strain>
    </source>
</reference>
<evidence type="ECO:0000313" key="2">
    <source>
        <dbReference type="Proteomes" id="UP000234473"/>
    </source>
</evidence>
<organism evidence="1 2">
    <name type="scientific">Klebsiella variicola</name>
    <dbReference type="NCBI Taxonomy" id="244366"/>
    <lineage>
        <taxon>Bacteria</taxon>
        <taxon>Pseudomonadati</taxon>
        <taxon>Pseudomonadota</taxon>
        <taxon>Gammaproteobacteria</taxon>
        <taxon>Enterobacterales</taxon>
        <taxon>Enterobacteriaceae</taxon>
        <taxon>Klebsiella/Raoultella group</taxon>
        <taxon>Klebsiella</taxon>
        <taxon>Klebsiella pneumoniae complex</taxon>
    </lineage>
</organism>
<name>A0A2N5A2V8_KLEVA</name>
<proteinExistence type="predicted"/>
<dbReference type="EMBL" id="PICB01003309">
    <property type="protein sequence ID" value="PLP34924.1"/>
    <property type="molecule type" value="Genomic_DNA"/>
</dbReference>
<gene>
    <name evidence="1" type="ORF">CWM98_37820</name>
</gene>